<keyword evidence="3" id="KW-1185">Reference proteome</keyword>
<gene>
    <name evidence="2" type="ORF">NQ317_002940</name>
</gene>
<sequence length="426" mass="47554">MVVAILGKGDLVGSDINMHLQHCSNGTANEGGRSASASDRDIVIKSSSDVRALTYCDLKCINMQGLVDVLRLYPEYQQQFANDIQHDLTFNVREGYEAEAESDGNGMPSLTLPSISEDDENAHEGETSPASPNRSPIHQLSNSPRHAKFNLRLQDAQETVARRPRMGGIATNHLAMLRERVERQRSVVISHQSKTNSLEDLNCELKNDVENTRNSVDKLDSQISTLHQDVATLSLEVRNAIQALQEMTTPTSMVGTVNYSAHSNPNIAHLHHSSSDKGMLARSNSHPPEMFCWEAPPSPSSYLPPIATFIDTETQTDSTDAIRQYVLQNPKTILEMLGLDAEKVLNRVSLKKSYSIPDYTGRGRGYQGVDCYVDVDADEVEENEETKREDCPFLWNNEERRVQIFESLNVNKGPSSLLKFRRNNLD</sequence>
<organism evidence="2 3">
    <name type="scientific">Molorchus minor</name>
    <dbReference type="NCBI Taxonomy" id="1323400"/>
    <lineage>
        <taxon>Eukaryota</taxon>
        <taxon>Metazoa</taxon>
        <taxon>Ecdysozoa</taxon>
        <taxon>Arthropoda</taxon>
        <taxon>Hexapoda</taxon>
        <taxon>Insecta</taxon>
        <taxon>Pterygota</taxon>
        <taxon>Neoptera</taxon>
        <taxon>Endopterygota</taxon>
        <taxon>Coleoptera</taxon>
        <taxon>Polyphaga</taxon>
        <taxon>Cucujiformia</taxon>
        <taxon>Chrysomeloidea</taxon>
        <taxon>Cerambycidae</taxon>
        <taxon>Lamiinae</taxon>
        <taxon>Monochamini</taxon>
        <taxon>Molorchus</taxon>
    </lineage>
</organism>
<dbReference type="EMBL" id="JAPWTJ010001429">
    <property type="protein sequence ID" value="KAJ8971823.1"/>
    <property type="molecule type" value="Genomic_DNA"/>
</dbReference>
<protein>
    <submittedName>
        <fullName evidence="2">Uncharacterized protein</fullName>
    </submittedName>
</protein>
<feature type="region of interest" description="Disordered" evidence="1">
    <location>
        <begin position="97"/>
        <end position="146"/>
    </location>
</feature>
<dbReference type="Gene3D" id="2.60.120.10">
    <property type="entry name" value="Jelly Rolls"/>
    <property type="match status" value="1"/>
</dbReference>
<evidence type="ECO:0000313" key="3">
    <source>
        <dbReference type="Proteomes" id="UP001162164"/>
    </source>
</evidence>
<accession>A0ABQ9J2Q3</accession>
<dbReference type="InterPro" id="IPR050818">
    <property type="entry name" value="KCNH_animal-type"/>
</dbReference>
<evidence type="ECO:0000256" key="1">
    <source>
        <dbReference type="SAM" id="MobiDB-lite"/>
    </source>
</evidence>
<dbReference type="PANTHER" id="PTHR10217:SF637">
    <property type="entry name" value="EAG-LIKE K[+] CHANNEL, ISOFORM A"/>
    <property type="match status" value="1"/>
</dbReference>
<name>A0ABQ9J2Q3_9CUCU</name>
<dbReference type="InterPro" id="IPR014710">
    <property type="entry name" value="RmlC-like_jellyroll"/>
</dbReference>
<evidence type="ECO:0000313" key="2">
    <source>
        <dbReference type="EMBL" id="KAJ8971823.1"/>
    </source>
</evidence>
<dbReference type="PANTHER" id="PTHR10217">
    <property type="entry name" value="VOLTAGE AND LIGAND GATED POTASSIUM CHANNEL"/>
    <property type="match status" value="1"/>
</dbReference>
<reference evidence="2" key="1">
    <citation type="journal article" date="2023" name="Insect Mol. Biol.">
        <title>Genome sequencing provides insights into the evolution of gene families encoding plant cell wall-degrading enzymes in longhorned beetles.</title>
        <authorList>
            <person name="Shin N.R."/>
            <person name="Okamura Y."/>
            <person name="Kirsch R."/>
            <person name="Pauchet Y."/>
        </authorList>
    </citation>
    <scope>NUCLEOTIDE SEQUENCE</scope>
    <source>
        <strain evidence="2">MMC_N1</strain>
    </source>
</reference>
<dbReference type="Proteomes" id="UP001162164">
    <property type="component" value="Unassembled WGS sequence"/>
</dbReference>
<comment type="caution">
    <text evidence="2">The sequence shown here is derived from an EMBL/GenBank/DDBJ whole genome shotgun (WGS) entry which is preliminary data.</text>
</comment>
<feature type="compositionally biased region" description="Polar residues" evidence="1">
    <location>
        <begin position="128"/>
        <end position="144"/>
    </location>
</feature>
<proteinExistence type="predicted"/>